<accession>A0A1H7N7C4</accession>
<evidence type="ECO:0000313" key="4">
    <source>
        <dbReference type="Proteomes" id="UP000183015"/>
    </source>
</evidence>
<dbReference type="OrthoDB" id="3855296at2"/>
<dbReference type="AlphaFoldDB" id="A0A1H7N7C4"/>
<dbReference type="RefSeq" id="WP_052438929.1">
    <property type="nucleotide sequence ID" value="NZ_BBPN01000021.1"/>
</dbReference>
<reference evidence="4" key="1">
    <citation type="submission" date="2016-10" db="EMBL/GenBank/DDBJ databases">
        <authorList>
            <person name="Varghese N."/>
        </authorList>
    </citation>
    <scope>NUCLEOTIDE SEQUENCE [LARGE SCALE GENOMIC DNA]</scope>
    <source>
        <strain evidence="4">DSM 45096 / BCRC 16803 / CGMCC 4.1857 / CIP 109030 / JCM 12277 / KCTC 19219 / NBRC 100920 / 33214</strain>
    </source>
</reference>
<keyword evidence="2" id="KW-0472">Membrane</keyword>
<gene>
    <name evidence="3" type="ORF">SAMN05414137_106242</name>
</gene>
<evidence type="ECO:0000256" key="2">
    <source>
        <dbReference type="SAM" id="Phobius"/>
    </source>
</evidence>
<dbReference type="eggNOG" id="ENOG502ZSHI">
    <property type="taxonomic scope" value="Bacteria"/>
</dbReference>
<evidence type="ECO:0000313" key="3">
    <source>
        <dbReference type="EMBL" id="SEL19413.1"/>
    </source>
</evidence>
<sequence length="127" mass="14370">MAADDDPHTLSPGTDTDADPDAAEGLRMLEGYLYWQAETARAQRDAERFADLLPWLTSGQREDVIRLYRQERLDSSRAFVDRVAHRARQLQREYGDRYRHLKLRLVAAAFTAAAGLVAAEAYLHPIG</sequence>
<dbReference type="Proteomes" id="UP000183015">
    <property type="component" value="Unassembled WGS sequence"/>
</dbReference>
<proteinExistence type="predicted"/>
<dbReference type="EMBL" id="FOAZ01000006">
    <property type="protein sequence ID" value="SEL19413.1"/>
    <property type="molecule type" value="Genomic_DNA"/>
</dbReference>
<protein>
    <submittedName>
        <fullName evidence="3">Uncharacterized protein</fullName>
    </submittedName>
</protein>
<organism evidence="3 4">
    <name type="scientific">Streptacidiphilus jiangxiensis</name>
    <dbReference type="NCBI Taxonomy" id="235985"/>
    <lineage>
        <taxon>Bacteria</taxon>
        <taxon>Bacillati</taxon>
        <taxon>Actinomycetota</taxon>
        <taxon>Actinomycetes</taxon>
        <taxon>Kitasatosporales</taxon>
        <taxon>Streptomycetaceae</taxon>
        <taxon>Streptacidiphilus</taxon>
    </lineage>
</organism>
<feature type="transmembrane region" description="Helical" evidence="2">
    <location>
        <begin position="105"/>
        <end position="123"/>
    </location>
</feature>
<keyword evidence="2" id="KW-0812">Transmembrane</keyword>
<dbReference type="STRING" id="235985.SAMN05414137_106242"/>
<feature type="region of interest" description="Disordered" evidence="1">
    <location>
        <begin position="1"/>
        <end position="21"/>
    </location>
</feature>
<evidence type="ECO:0000256" key="1">
    <source>
        <dbReference type="SAM" id="MobiDB-lite"/>
    </source>
</evidence>
<keyword evidence="4" id="KW-1185">Reference proteome</keyword>
<keyword evidence="2" id="KW-1133">Transmembrane helix</keyword>
<name>A0A1H7N7C4_STRJI</name>